<sequence>MLIGNGGNGGKGGTGFIPAPVARVAPGAAVRPGRVDLAGKPRPLISFTTSTGPAVAAPPLHRAPRSRRFQFRERRSCRLGSVTLPGPERDAPRIRTAPKLHLQHRRHLMPTRHWPM</sequence>
<proteinExistence type="predicted"/>
<dbReference type="EMBL" id="MVBM01000006">
    <property type="protein sequence ID" value="OOK70673.1"/>
    <property type="molecule type" value="Genomic_DNA"/>
</dbReference>
<gene>
    <name evidence="1" type="ORF">BZL30_6664</name>
</gene>
<dbReference type="Proteomes" id="UP000189229">
    <property type="component" value="Unassembled WGS sequence"/>
</dbReference>
<evidence type="ECO:0000313" key="1">
    <source>
        <dbReference type="EMBL" id="OOK70673.1"/>
    </source>
</evidence>
<name>A0A1V3WUI5_MYCKA</name>
<organism evidence="1 2">
    <name type="scientific">Mycobacterium kansasii</name>
    <dbReference type="NCBI Taxonomy" id="1768"/>
    <lineage>
        <taxon>Bacteria</taxon>
        <taxon>Bacillati</taxon>
        <taxon>Actinomycetota</taxon>
        <taxon>Actinomycetes</taxon>
        <taxon>Mycobacteriales</taxon>
        <taxon>Mycobacteriaceae</taxon>
        <taxon>Mycobacterium</taxon>
    </lineage>
</organism>
<comment type="caution">
    <text evidence="1">The sequence shown here is derived from an EMBL/GenBank/DDBJ whole genome shotgun (WGS) entry which is preliminary data.</text>
</comment>
<dbReference type="AlphaFoldDB" id="A0A1V3WUI5"/>
<protein>
    <submittedName>
        <fullName evidence="1">Uncharacterized protein</fullName>
    </submittedName>
</protein>
<reference evidence="1 2" key="1">
    <citation type="submission" date="2017-02" db="EMBL/GenBank/DDBJ databases">
        <title>Complete genome sequences of Mycobacterium kansasii strains isolated from rhesus macaques.</title>
        <authorList>
            <person name="Panda A."/>
            <person name="Nagaraj S."/>
            <person name="Zhao X."/>
            <person name="Tettelin H."/>
            <person name="Detolla L.J."/>
        </authorList>
    </citation>
    <scope>NUCLEOTIDE SEQUENCE [LARGE SCALE GENOMIC DNA]</scope>
    <source>
        <strain evidence="1 2">11-3813</strain>
    </source>
</reference>
<accession>A0A1V3WUI5</accession>
<evidence type="ECO:0000313" key="2">
    <source>
        <dbReference type="Proteomes" id="UP000189229"/>
    </source>
</evidence>